<evidence type="ECO:0000256" key="4">
    <source>
        <dbReference type="ARBA" id="ARBA00023033"/>
    </source>
</evidence>
<evidence type="ECO:0000256" key="2">
    <source>
        <dbReference type="ARBA" id="ARBA00022643"/>
    </source>
</evidence>
<keyword evidence="8" id="KW-1185">Reference proteome</keyword>
<evidence type="ECO:0000313" key="7">
    <source>
        <dbReference type="EMBL" id="MBR0663217.1"/>
    </source>
</evidence>
<keyword evidence="2" id="KW-0288">FMN</keyword>
<dbReference type="GO" id="GO:0004497">
    <property type="term" value="F:monooxygenase activity"/>
    <property type="evidence" value="ECO:0007669"/>
    <property type="project" value="UniProtKB-KW"/>
</dbReference>
<organism evidence="7 8">
    <name type="scientific">Plastoroseomonas hellenica</name>
    <dbReference type="NCBI Taxonomy" id="2687306"/>
    <lineage>
        <taxon>Bacteria</taxon>
        <taxon>Pseudomonadati</taxon>
        <taxon>Pseudomonadota</taxon>
        <taxon>Alphaproteobacteria</taxon>
        <taxon>Acetobacterales</taxon>
        <taxon>Acetobacteraceae</taxon>
        <taxon>Plastoroseomonas</taxon>
    </lineage>
</organism>
<dbReference type="SUPFAM" id="SSF51679">
    <property type="entry name" value="Bacterial luciferase-like"/>
    <property type="match status" value="1"/>
</dbReference>
<dbReference type="EC" id="1.14.-.-" evidence="7"/>
<comment type="caution">
    <text evidence="7">The sequence shown here is derived from an EMBL/GenBank/DDBJ whole genome shotgun (WGS) entry which is preliminary data.</text>
</comment>
<keyword evidence="1" id="KW-0285">Flavoprotein</keyword>
<dbReference type="Pfam" id="PF00296">
    <property type="entry name" value="Bac_luciferase"/>
    <property type="match status" value="1"/>
</dbReference>
<dbReference type="InterPro" id="IPR051260">
    <property type="entry name" value="Diverse_substr_monoxygenases"/>
</dbReference>
<dbReference type="CDD" id="cd01095">
    <property type="entry name" value="Nitrilotriacetate_monoxgenase"/>
    <property type="match status" value="1"/>
</dbReference>
<dbReference type="InterPro" id="IPR036661">
    <property type="entry name" value="Luciferase-like_sf"/>
</dbReference>
<evidence type="ECO:0000256" key="5">
    <source>
        <dbReference type="ARBA" id="ARBA00033748"/>
    </source>
</evidence>
<gene>
    <name evidence="7" type="ORF">GXW71_02500</name>
</gene>
<keyword evidence="3 7" id="KW-0560">Oxidoreductase</keyword>
<dbReference type="PANTHER" id="PTHR30011">
    <property type="entry name" value="ALKANESULFONATE MONOOXYGENASE-RELATED"/>
    <property type="match status" value="1"/>
</dbReference>
<dbReference type="Proteomes" id="UP001196870">
    <property type="component" value="Unassembled WGS sequence"/>
</dbReference>
<dbReference type="Gene3D" id="3.20.20.30">
    <property type="entry name" value="Luciferase-like domain"/>
    <property type="match status" value="1"/>
</dbReference>
<feature type="domain" description="Luciferase-like" evidence="6">
    <location>
        <begin position="30"/>
        <end position="380"/>
    </location>
</feature>
<proteinExistence type="inferred from homology"/>
<name>A0ABS5ESF2_9PROT</name>
<reference evidence="8" key="1">
    <citation type="journal article" date="2021" name="Syst. Appl. Microbiol.">
        <title>Roseomonas hellenica sp. nov., isolated from roots of wild-growing Alkanna tinctoria.</title>
        <authorList>
            <person name="Rat A."/>
            <person name="Naranjo H.D."/>
            <person name="Lebbe L."/>
            <person name="Cnockaert M."/>
            <person name="Krigas N."/>
            <person name="Grigoriadou K."/>
            <person name="Maloupa E."/>
            <person name="Willems A."/>
        </authorList>
    </citation>
    <scope>NUCLEOTIDE SEQUENCE [LARGE SCALE GENOMIC DNA]</scope>
    <source>
        <strain evidence="8">LMG 31523</strain>
    </source>
</reference>
<sequence length="430" mass="46969">MHLVAYLKTAPTASYAPGWRHPGASLHDIWSPERYENLARLLEHARFDAGFFADGLGVPDTYKKSFADYLGRGGQVSLLDPMTVLPLMARVTTHLGLAPTMSTSFNGPYQLARSLGSLDLLSGGRAAWNVVTSATEFEARNCGMEGLPPKDERYDRADEVLEACFALWDGWDADAVVLDRERGVFVDATKVRYADYVGRYVRVRGPLSIPRSPQGRPVILQAGSSPRGRAFSARWAEMIFCSHATKEDALVYAADIRRRLEAQGRAPEDCKILPSLSVVIAETESIAREKAAFLDSLMDPELVLASSSELLGVDLSTIETAEQAEAAAGNHGIAGSRDRMSQVAKQQGITFAQAVRKPRGLIAGTPAMIADLMEDWFTSGACDGFVLPPTVFPATYEEVGRMLVPELQRRGLFRTEYAGRTLRENLANPG</sequence>
<dbReference type="NCBIfam" id="TIGR03860">
    <property type="entry name" value="FMN_nitrolo"/>
    <property type="match status" value="1"/>
</dbReference>
<comment type="similarity">
    <text evidence="5">Belongs to the NtaA/SnaA/DszA monooxygenase family.</text>
</comment>
<dbReference type="InterPro" id="IPR016215">
    <property type="entry name" value="NTA_MOA"/>
</dbReference>
<dbReference type="EMBL" id="JAAGBB010000002">
    <property type="protein sequence ID" value="MBR0663217.1"/>
    <property type="molecule type" value="Genomic_DNA"/>
</dbReference>
<accession>A0ABS5ESF2</accession>
<keyword evidence="4 7" id="KW-0503">Monooxygenase</keyword>
<dbReference type="PIRSF" id="PIRSF000337">
    <property type="entry name" value="NTA_MOA"/>
    <property type="match status" value="1"/>
</dbReference>
<evidence type="ECO:0000256" key="1">
    <source>
        <dbReference type="ARBA" id="ARBA00022630"/>
    </source>
</evidence>
<protein>
    <submittedName>
        <fullName evidence="7">NtaA/DmoA family FMN-dependent monooxygenase</fullName>
        <ecNumber evidence="7">1.14.-.-</ecNumber>
    </submittedName>
</protein>
<dbReference type="InterPro" id="IPR011251">
    <property type="entry name" value="Luciferase-like_dom"/>
</dbReference>
<evidence type="ECO:0000313" key="8">
    <source>
        <dbReference type="Proteomes" id="UP001196870"/>
    </source>
</evidence>
<dbReference type="PANTHER" id="PTHR30011:SF16">
    <property type="entry name" value="C2H2 FINGER DOMAIN TRANSCRIPTION FACTOR (EUROFUNG)-RELATED"/>
    <property type="match status" value="1"/>
</dbReference>
<evidence type="ECO:0000256" key="3">
    <source>
        <dbReference type="ARBA" id="ARBA00023002"/>
    </source>
</evidence>
<evidence type="ECO:0000259" key="6">
    <source>
        <dbReference type="Pfam" id="PF00296"/>
    </source>
</evidence>